<dbReference type="GO" id="GO:0006357">
    <property type="term" value="P:regulation of transcription by RNA polymerase II"/>
    <property type="evidence" value="ECO:0007669"/>
    <property type="project" value="TreeGrafter"/>
</dbReference>
<dbReference type="EMBL" id="CABITT030000007">
    <property type="protein sequence ID" value="VVB12740.1"/>
    <property type="molecule type" value="Genomic_DNA"/>
</dbReference>
<dbReference type="SMART" id="SM00415">
    <property type="entry name" value="HSF"/>
    <property type="match status" value="1"/>
</dbReference>
<keyword evidence="2" id="KW-0346">Stress response</keyword>
<dbReference type="GO" id="GO:0034605">
    <property type="term" value="P:cellular response to heat"/>
    <property type="evidence" value="ECO:0007669"/>
    <property type="project" value="TreeGrafter"/>
</dbReference>
<dbReference type="InterPro" id="IPR036388">
    <property type="entry name" value="WH-like_DNA-bd_sf"/>
</dbReference>
<sequence length="206" mass="23963">MDMMSLQRKKCSDFLKKAYEMVDDPSTDPIVAWAPDGRAFIVWLPEECKRDILPKYLQVIAFGRFDYYGFRRLVCTKEQLVFASKDFVRGKPELLDKICERHVARLQAFYDKNYKPIRDRPKRCKTKEELEVARRENWEIMEKQRMEQNESFMKAIQKDREAAAAFKAEEAAIEAKAAAALALEDQHALEAKAAAALALEDQHVRI</sequence>
<dbReference type="SUPFAM" id="SSF46785">
    <property type="entry name" value="Winged helix' DNA-binding domain"/>
    <property type="match status" value="1"/>
</dbReference>
<protein>
    <recommendedName>
        <fullName evidence="6">HSF-type DNA-binding domain-containing protein</fullName>
    </recommendedName>
</protein>
<dbReference type="Gene3D" id="1.10.10.10">
    <property type="entry name" value="Winged helix-like DNA-binding domain superfamily/Winged helix DNA-binding domain"/>
    <property type="match status" value="1"/>
</dbReference>
<accession>A0A565CG85</accession>
<evidence type="ECO:0000313" key="8">
    <source>
        <dbReference type="Proteomes" id="UP000489600"/>
    </source>
</evidence>
<name>A0A565CG85_9BRAS</name>
<dbReference type="PANTHER" id="PTHR10015">
    <property type="entry name" value="HEAT SHOCK TRANSCRIPTION FACTOR"/>
    <property type="match status" value="1"/>
</dbReference>
<dbReference type="GO" id="GO:0003700">
    <property type="term" value="F:DNA-binding transcription factor activity"/>
    <property type="evidence" value="ECO:0007669"/>
    <property type="project" value="InterPro"/>
</dbReference>
<keyword evidence="4" id="KW-0539">Nucleus</keyword>
<evidence type="ECO:0000256" key="1">
    <source>
        <dbReference type="ARBA" id="ARBA00004123"/>
    </source>
</evidence>
<dbReference type="GO" id="GO:0000978">
    <property type="term" value="F:RNA polymerase II cis-regulatory region sequence-specific DNA binding"/>
    <property type="evidence" value="ECO:0007669"/>
    <property type="project" value="TreeGrafter"/>
</dbReference>
<dbReference type="Pfam" id="PF00447">
    <property type="entry name" value="HSF_DNA-bind"/>
    <property type="match status" value="1"/>
</dbReference>
<feature type="domain" description="HSF-type DNA-binding" evidence="6">
    <location>
        <begin position="10"/>
        <end position="101"/>
    </location>
</feature>
<keyword evidence="8" id="KW-1185">Reference proteome</keyword>
<organism evidence="7 8">
    <name type="scientific">Arabis nemorensis</name>
    <dbReference type="NCBI Taxonomy" id="586526"/>
    <lineage>
        <taxon>Eukaryota</taxon>
        <taxon>Viridiplantae</taxon>
        <taxon>Streptophyta</taxon>
        <taxon>Embryophyta</taxon>
        <taxon>Tracheophyta</taxon>
        <taxon>Spermatophyta</taxon>
        <taxon>Magnoliopsida</taxon>
        <taxon>eudicotyledons</taxon>
        <taxon>Gunneridae</taxon>
        <taxon>Pentapetalae</taxon>
        <taxon>rosids</taxon>
        <taxon>malvids</taxon>
        <taxon>Brassicales</taxon>
        <taxon>Brassicaceae</taxon>
        <taxon>Arabideae</taxon>
        <taxon>Arabis</taxon>
    </lineage>
</organism>
<evidence type="ECO:0000313" key="7">
    <source>
        <dbReference type="EMBL" id="VVB12740.1"/>
    </source>
</evidence>
<dbReference type="InterPro" id="IPR036390">
    <property type="entry name" value="WH_DNA-bd_sf"/>
</dbReference>
<evidence type="ECO:0000256" key="5">
    <source>
        <dbReference type="RuleBase" id="RU004020"/>
    </source>
</evidence>
<evidence type="ECO:0000256" key="4">
    <source>
        <dbReference type="ARBA" id="ARBA00023242"/>
    </source>
</evidence>
<dbReference type="Proteomes" id="UP000489600">
    <property type="component" value="Unassembled WGS sequence"/>
</dbReference>
<dbReference type="PRINTS" id="PR00056">
    <property type="entry name" value="HSFDOMAIN"/>
</dbReference>
<dbReference type="AlphaFoldDB" id="A0A565CG85"/>
<reference evidence="7" key="1">
    <citation type="submission" date="2019-07" db="EMBL/GenBank/DDBJ databases">
        <authorList>
            <person name="Dittberner H."/>
        </authorList>
    </citation>
    <scope>NUCLEOTIDE SEQUENCE [LARGE SCALE GENOMIC DNA]</scope>
</reference>
<dbReference type="GO" id="GO:0005634">
    <property type="term" value="C:nucleus"/>
    <property type="evidence" value="ECO:0007669"/>
    <property type="project" value="UniProtKB-SubCell"/>
</dbReference>
<comment type="similarity">
    <text evidence="5">Belongs to the HSF family.</text>
</comment>
<dbReference type="OrthoDB" id="60033at2759"/>
<evidence type="ECO:0000259" key="6">
    <source>
        <dbReference type="SMART" id="SM00415"/>
    </source>
</evidence>
<gene>
    <name evidence="7" type="ORF">ANE_LOCUS23184</name>
</gene>
<keyword evidence="3" id="KW-0238">DNA-binding</keyword>
<evidence type="ECO:0000256" key="2">
    <source>
        <dbReference type="ARBA" id="ARBA00023016"/>
    </source>
</evidence>
<proteinExistence type="inferred from homology"/>
<evidence type="ECO:0000256" key="3">
    <source>
        <dbReference type="ARBA" id="ARBA00023125"/>
    </source>
</evidence>
<dbReference type="InterPro" id="IPR000232">
    <property type="entry name" value="HSF_DNA-bd"/>
</dbReference>
<dbReference type="PANTHER" id="PTHR10015:SF427">
    <property type="entry name" value="HEAT SHOCK FACTOR PROTEIN"/>
    <property type="match status" value="1"/>
</dbReference>
<comment type="caution">
    <text evidence="7">The sequence shown here is derived from an EMBL/GenBank/DDBJ whole genome shotgun (WGS) entry which is preliminary data.</text>
</comment>
<comment type="subcellular location">
    <subcellularLocation>
        <location evidence="1">Nucleus</location>
    </subcellularLocation>
</comment>